<dbReference type="PROSITE" id="PS50123">
    <property type="entry name" value="CHER"/>
    <property type="match status" value="1"/>
</dbReference>
<name>A0A8J7HL83_9NOST</name>
<dbReference type="RefSeq" id="WP_198123676.1">
    <property type="nucleotide sequence ID" value="NZ_JAECZC010000007.1"/>
</dbReference>
<dbReference type="InterPro" id="IPR022641">
    <property type="entry name" value="CheR_N"/>
</dbReference>
<protein>
    <submittedName>
        <fullName evidence="2">Protein-glutamate O-methyltransferase CheR</fullName>
    </submittedName>
</protein>
<dbReference type="SMART" id="SM00138">
    <property type="entry name" value="MeTrc"/>
    <property type="match status" value="1"/>
</dbReference>
<dbReference type="InterPro" id="IPR050903">
    <property type="entry name" value="Bact_Chemotaxis_MeTrfase"/>
</dbReference>
<dbReference type="EMBL" id="JAECZC010000007">
    <property type="protein sequence ID" value="MBH8561671.1"/>
    <property type="molecule type" value="Genomic_DNA"/>
</dbReference>
<dbReference type="Gene3D" id="3.40.50.150">
    <property type="entry name" value="Vaccinia Virus protein VP39"/>
    <property type="match status" value="1"/>
</dbReference>
<dbReference type="SUPFAM" id="SSF53335">
    <property type="entry name" value="S-adenosyl-L-methionine-dependent methyltransferases"/>
    <property type="match status" value="1"/>
</dbReference>
<gene>
    <name evidence="2" type="ORF">I8748_05665</name>
</gene>
<dbReference type="SUPFAM" id="SSF47757">
    <property type="entry name" value="Chemotaxis receptor methyltransferase CheR, N-terminal domain"/>
    <property type="match status" value="1"/>
</dbReference>
<keyword evidence="3" id="KW-1185">Reference proteome</keyword>
<sequence>MNLPKPKLEDIEIQLLLEGIYQYYGYDFRNYALSSLKRRIQSFMRSEKLGSISALQERLLHDHPYLERFLLGLTVNVTSMFRDPSFYLAFRQQVIPLLRTYPFIRIWHAGCSTGEEVYSMAILLQEEKLYHRCRIYATDSNEKVLQNAKIGIFPLRLMQDYTQLYLKAGGVQSFSEYYTAAYDNAIFRASLRENVIFAQHNLATDGSFNEFNVILCRNVLIYFNQTLQKRVHALFYNSLCTFGVLGLGRQESIRFSPYEKYYEEMAKGEKLYRRLN</sequence>
<evidence type="ECO:0000313" key="2">
    <source>
        <dbReference type="EMBL" id="MBH8561671.1"/>
    </source>
</evidence>
<dbReference type="Pfam" id="PF03705">
    <property type="entry name" value="CheR_N"/>
    <property type="match status" value="1"/>
</dbReference>
<dbReference type="InterPro" id="IPR029063">
    <property type="entry name" value="SAM-dependent_MTases_sf"/>
</dbReference>
<evidence type="ECO:0000259" key="1">
    <source>
        <dbReference type="PROSITE" id="PS50123"/>
    </source>
</evidence>
<proteinExistence type="predicted"/>
<evidence type="ECO:0000313" key="3">
    <source>
        <dbReference type="Proteomes" id="UP000632766"/>
    </source>
</evidence>
<dbReference type="Pfam" id="PF01739">
    <property type="entry name" value="CheR"/>
    <property type="match status" value="1"/>
</dbReference>
<comment type="caution">
    <text evidence="2">The sequence shown here is derived from an EMBL/GenBank/DDBJ whole genome shotgun (WGS) entry which is preliminary data.</text>
</comment>
<accession>A0A8J7HL83</accession>
<dbReference type="PANTHER" id="PTHR24422:SF8">
    <property type="entry name" value="CHEMOTAXIS PROTEIN"/>
    <property type="match status" value="1"/>
</dbReference>
<dbReference type="InterPro" id="IPR022642">
    <property type="entry name" value="CheR_C"/>
</dbReference>
<dbReference type="PRINTS" id="PR00996">
    <property type="entry name" value="CHERMTFRASE"/>
</dbReference>
<dbReference type="AlphaFoldDB" id="A0A8J7HL83"/>
<dbReference type="InterPro" id="IPR000780">
    <property type="entry name" value="CheR_MeTrfase"/>
</dbReference>
<feature type="domain" description="CheR-type methyltransferase" evidence="1">
    <location>
        <begin position="1"/>
        <end position="253"/>
    </location>
</feature>
<dbReference type="Proteomes" id="UP000632766">
    <property type="component" value="Unassembled WGS sequence"/>
</dbReference>
<dbReference type="GO" id="GO:0008757">
    <property type="term" value="F:S-adenosylmethionine-dependent methyltransferase activity"/>
    <property type="evidence" value="ECO:0007669"/>
    <property type="project" value="InterPro"/>
</dbReference>
<dbReference type="PANTHER" id="PTHR24422">
    <property type="entry name" value="CHEMOTAXIS PROTEIN METHYLTRANSFERASE"/>
    <property type="match status" value="1"/>
</dbReference>
<reference evidence="2 3" key="1">
    <citation type="journal article" date="2021" name="Int. J. Syst. Evol. Microbiol.">
        <title>Amazonocrinis nigriterrae gen. nov., sp. nov., Atlanticothrix silvestris gen. nov., sp. nov. and Dendronalium phyllosphericum gen. nov., sp. nov., nostocacean cyanobacteria from Brazilian environments.</title>
        <authorList>
            <person name="Alvarenga D.O."/>
            <person name="Andreote A.P.D."/>
            <person name="Branco L.H.Z."/>
            <person name="Delbaje E."/>
            <person name="Cruz R.B."/>
            <person name="Varani A.M."/>
            <person name="Fiore M.F."/>
        </authorList>
    </citation>
    <scope>NUCLEOTIDE SEQUENCE [LARGE SCALE GENOMIC DNA]</scope>
    <source>
        <strain evidence="2 3">CENA67</strain>
    </source>
</reference>
<organism evidence="2 3">
    <name type="scientific">Amazonocrinis nigriterrae CENA67</name>
    <dbReference type="NCBI Taxonomy" id="2794033"/>
    <lineage>
        <taxon>Bacteria</taxon>
        <taxon>Bacillati</taxon>
        <taxon>Cyanobacteriota</taxon>
        <taxon>Cyanophyceae</taxon>
        <taxon>Nostocales</taxon>
        <taxon>Nostocaceae</taxon>
        <taxon>Amazonocrinis</taxon>
        <taxon>Amazonocrinis nigriterrae</taxon>
    </lineage>
</organism>